<dbReference type="EMBL" id="JPVO01000041">
    <property type="protein sequence ID" value="KGR77115.1"/>
    <property type="molecule type" value="Genomic_DNA"/>
</dbReference>
<name>A0A0A3I0T1_9BACL</name>
<accession>A0A0A3I0T1</accession>
<gene>
    <name evidence="1" type="ORF">CD33_04220</name>
</gene>
<dbReference type="Proteomes" id="UP000030408">
    <property type="component" value="Unassembled WGS sequence"/>
</dbReference>
<evidence type="ECO:0000313" key="2">
    <source>
        <dbReference type="Proteomes" id="UP000030408"/>
    </source>
</evidence>
<protein>
    <submittedName>
        <fullName evidence="1">Uncharacterized protein</fullName>
    </submittedName>
</protein>
<organism evidence="1 2">
    <name type="scientific">Ureibacillus sinduriensis BLB-1 = JCM 15800</name>
    <dbReference type="NCBI Taxonomy" id="1384057"/>
    <lineage>
        <taxon>Bacteria</taxon>
        <taxon>Bacillati</taxon>
        <taxon>Bacillota</taxon>
        <taxon>Bacilli</taxon>
        <taxon>Bacillales</taxon>
        <taxon>Caryophanaceae</taxon>
        <taxon>Ureibacillus</taxon>
    </lineage>
</organism>
<evidence type="ECO:0000313" key="1">
    <source>
        <dbReference type="EMBL" id="KGR77115.1"/>
    </source>
</evidence>
<proteinExistence type="predicted"/>
<keyword evidence="2" id="KW-1185">Reference proteome</keyword>
<dbReference type="eggNOG" id="ENOG5030EVH">
    <property type="taxonomic scope" value="Bacteria"/>
</dbReference>
<reference evidence="1 2" key="1">
    <citation type="submission" date="2014-02" db="EMBL/GenBank/DDBJ databases">
        <title>Draft genome sequence of Lysinibacillus sinduriensis JCM 15800.</title>
        <authorList>
            <person name="Zhang F."/>
            <person name="Wang G."/>
            <person name="Zhang L."/>
        </authorList>
    </citation>
    <scope>NUCLEOTIDE SEQUENCE [LARGE SCALE GENOMIC DNA]</scope>
    <source>
        <strain evidence="1 2">JCM 15800</strain>
    </source>
</reference>
<comment type="caution">
    <text evidence="1">The sequence shown here is derived from an EMBL/GenBank/DDBJ whole genome shotgun (WGS) entry which is preliminary data.</text>
</comment>
<sequence>MNLTDKELAHLYMKYKKEKKLYKQKKRQSLYDLNHFFECKKALSLIKLEMHRRGLKKKRAKKLCNF</sequence>
<dbReference type="STRING" id="1384057.CD33_04220"/>
<dbReference type="AlphaFoldDB" id="A0A0A3I0T1"/>